<proteinExistence type="predicted"/>
<dbReference type="AlphaFoldDB" id="A0AAE3XMT0"/>
<evidence type="ECO:0000313" key="2">
    <source>
        <dbReference type="Proteomes" id="UP001185092"/>
    </source>
</evidence>
<organism evidence="1 2">
    <name type="scientific">Aureibacter tunicatorum</name>
    <dbReference type="NCBI Taxonomy" id="866807"/>
    <lineage>
        <taxon>Bacteria</taxon>
        <taxon>Pseudomonadati</taxon>
        <taxon>Bacteroidota</taxon>
        <taxon>Cytophagia</taxon>
        <taxon>Cytophagales</taxon>
        <taxon>Persicobacteraceae</taxon>
        <taxon>Aureibacter</taxon>
    </lineage>
</organism>
<reference evidence="1" key="1">
    <citation type="submission" date="2023-07" db="EMBL/GenBank/DDBJ databases">
        <title>Genomic Encyclopedia of Type Strains, Phase IV (KMG-IV): sequencing the most valuable type-strain genomes for metagenomic binning, comparative biology and taxonomic classification.</title>
        <authorList>
            <person name="Goeker M."/>
        </authorList>
    </citation>
    <scope>NUCLEOTIDE SEQUENCE</scope>
    <source>
        <strain evidence="1">DSM 26174</strain>
    </source>
</reference>
<sequence>MNYYVVSSSQRANGRIIKEGNKYKSERPLGQYGCSPEPSRRSATADRLLSFQLGNDSVGRHYI</sequence>
<comment type="caution">
    <text evidence="1">The sequence shown here is derived from an EMBL/GenBank/DDBJ whole genome shotgun (WGS) entry which is preliminary data.</text>
</comment>
<keyword evidence="2" id="KW-1185">Reference proteome</keyword>
<evidence type="ECO:0000313" key="1">
    <source>
        <dbReference type="EMBL" id="MDR6237889.1"/>
    </source>
</evidence>
<gene>
    <name evidence="1" type="ORF">HNQ88_000865</name>
</gene>
<protein>
    <submittedName>
        <fullName evidence="1">Uncharacterized protein</fullName>
    </submittedName>
</protein>
<dbReference type="Proteomes" id="UP001185092">
    <property type="component" value="Unassembled WGS sequence"/>
</dbReference>
<dbReference type="RefSeq" id="WP_309937360.1">
    <property type="nucleotide sequence ID" value="NZ_AP025305.1"/>
</dbReference>
<name>A0AAE3XMT0_9BACT</name>
<accession>A0AAE3XMT0</accession>
<dbReference type="EMBL" id="JAVDQD010000001">
    <property type="protein sequence ID" value="MDR6237889.1"/>
    <property type="molecule type" value="Genomic_DNA"/>
</dbReference>